<protein>
    <submittedName>
        <fullName evidence="1">Uncharacterized protein</fullName>
    </submittedName>
</protein>
<dbReference type="Proteomes" id="UP000028134">
    <property type="component" value="Unassembled WGS sequence"/>
</dbReference>
<dbReference type="PATRIC" id="fig|1339350.3.peg.4527"/>
<dbReference type="AlphaFoldDB" id="A0A078QMJ4"/>
<sequence>MRLNLGYGKSRLTFADKNPGQGKRKAATPEKLKYLSPLKGGLKPGSTIGYRSTRIVPISEKSGGFYPAGFTERLYPEIAYLNRVGGCIHALGIAVESPQPLGEDLEAESPTVYGNAQILQKKSVLIY</sequence>
<comment type="caution">
    <text evidence="1">The sequence shown here is derived from an EMBL/GenBank/DDBJ whole genome shotgun (WGS) entry which is preliminary data.</text>
</comment>
<reference evidence="1 2" key="1">
    <citation type="submission" date="2014-04" db="EMBL/GenBank/DDBJ databases">
        <authorList>
            <person name="Sears C."/>
            <person name="Carroll K."/>
            <person name="Sack B.R."/>
            <person name="Qadri F."/>
            <person name="Myers L.L."/>
            <person name="Chung G.-T."/>
            <person name="Escheverria P."/>
            <person name="Fraser C.M."/>
            <person name="Sadzewicz L."/>
            <person name="Shefchek K.A."/>
            <person name="Tallon L."/>
            <person name="Das S.P."/>
            <person name="Daugherty S."/>
            <person name="Mongodin E.F."/>
        </authorList>
    </citation>
    <scope>NUCLEOTIDE SEQUENCE [LARGE SCALE GENOMIC DNA]</scope>
    <source>
        <strain evidence="2">3775 SL(B) 10 (iv)</strain>
    </source>
</reference>
<accession>A0A078QMJ4</accession>
<dbReference type="EMBL" id="JNHI01000107">
    <property type="protein sequence ID" value="KDS23656.1"/>
    <property type="molecule type" value="Genomic_DNA"/>
</dbReference>
<proteinExistence type="predicted"/>
<organism evidence="1 2">
    <name type="scientific">Phocaeicola vulgatus str. 3775 SL</name>
    <name type="common">B</name>
    <name type="synonym">iv</name>
    <dbReference type="NCBI Taxonomy" id="1339350"/>
    <lineage>
        <taxon>Bacteria</taxon>
        <taxon>Pseudomonadati</taxon>
        <taxon>Bacteroidota</taxon>
        <taxon>Bacteroidia</taxon>
        <taxon>Bacteroidales</taxon>
        <taxon>Bacteroidaceae</taxon>
        <taxon>Phocaeicola</taxon>
    </lineage>
</organism>
<evidence type="ECO:0000313" key="2">
    <source>
        <dbReference type="Proteomes" id="UP000028134"/>
    </source>
</evidence>
<evidence type="ECO:0000313" key="1">
    <source>
        <dbReference type="EMBL" id="KDS23656.1"/>
    </source>
</evidence>
<gene>
    <name evidence="1" type="ORF">M097_4787</name>
</gene>
<name>A0A078QMJ4_PHOVU</name>